<gene>
    <name evidence="1" type="ORF">CCAX7_38360</name>
</gene>
<protein>
    <submittedName>
        <fullName evidence="1">Uncharacterized protein</fullName>
    </submittedName>
</protein>
<proteinExistence type="predicted"/>
<name>A0A402D6S4_9BACT</name>
<reference evidence="1 2" key="1">
    <citation type="journal article" date="2019" name="Int. J. Syst. Evol. Microbiol.">
        <title>Capsulimonas corticalis gen. nov., sp. nov., an aerobic capsulated bacterium, of a novel bacterial order, Capsulimonadales ord. nov., of the class Armatimonadia of the phylum Armatimonadetes.</title>
        <authorList>
            <person name="Li J."/>
            <person name="Kudo C."/>
            <person name="Tonouchi A."/>
        </authorList>
    </citation>
    <scope>NUCLEOTIDE SEQUENCE [LARGE SCALE GENOMIC DNA]</scope>
    <source>
        <strain evidence="1 2">AX-7</strain>
    </source>
</reference>
<dbReference type="KEGG" id="ccot:CCAX7_38360"/>
<evidence type="ECO:0000313" key="2">
    <source>
        <dbReference type="Proteomes" id="UP000287394"/>
    </source>
</evidence>
<dbReference type="EMBL" id="AP025739">
    <property type="protein sequence ID" value="BDI31785.1"/>
    <property type="molecule type" value="Genomic_DNA"/>
</dbReference>
<dbReference type="Proteomes" id="UP000287394">
    <property type="component" value="Chromosome"/>
</dbReference>
<dbReference type="AlphaFoldDB" id="A0A402D6S4"/>
<sequence>MAETKGTPAGTSGMSAMDNLALANNSEDIGFVDPIIGRTAQRDVAGYFGFPLIRKGEIVTKATAEKALNLGRLFELIAATDII</sequence>
<organism evidence="1 2">
    <name type="scientific">Capsulimonas corticalis</name>
    <dbReference type="NCBI Taxonomy" id="2219043"/>
    <lineage>
        <taxon>Bacteria</taxon>
        <taxon>Bacillati</taxon>
        <taxon>Armatimonadota</taxon>
        <taxon>Armatimonadia</taxon>
        <taxon>Capsulimonadales</taxon>
        <taxon>Capsulimonadaceae</taxon>
        <taxon>Capsulimonas</taxon>
    </lineage>
</organism>
<keyword evidence="2" id="KW-1185">Reference proteome</keyword>
<evidence type="ECO:0000313" key="1">
    <source>
        <dbReference type="EMBL" id="BDI31785.1"/>
    </source>
</evidence>
<dbReference type="RefSeq" id="WP_119325157.1">
    <property type="nucleotide sequence ID" value="NZ_AP025739.1"/>
</dbReference>
<accession>A0A402D6S4</accession>